<gene>
    <name evidence="1" type="ORF">JCGZ_12943</name>
</gene>
<accession>A0A067LNL5</accession>
<dbReference type="AlphaFoldDB" id="A0A067LNL5"/>
<sequence length="53" mass="5713">MERGARIASMTLAETILSLDRVYRVDDILSASPILLQADRSSEGGRATMTSSV</sequence>
<protein>
    <submittedName>
        <fullName evidence="1">Uncharacterized protein</fullName>
    </submittedName>
</protein>
<dbReference type="EMBL" id="KK914218">
    <property type="protein sequence ID" value="KDP46460.1"/>
    <property type="molecule type" value="Genomic_DNA"/>
</dbReference>
<evidence type="ECO:0000313" key="2">
    <source>
        <dbReference type="Proteomes" id="UP000027138"/>
    </source>
</evidence>
<organism evidence="1 2">
    <name type="scientific">Jatropha curcas</name>
    <name type="common">Barbados nut</name>
    <dbReference type="NCBI Taxonomy" id="180498"/>
    <lineage>
        <taxon>Eukaryota</taxon>
        <taxon>Viridiplantae</taxon>
        <taxon>Streptophyta</taxon>
        <taxon>Embryophyta</taxon>
        <taxon>Tracheophyta</taxon>
        <taxon>Spermatophyta</taxon>
        <taxon>Magnoliopsida</taxon>
        <taxon>eudicotyledons</taxon>
        <taxon>Gunneridae</taxon>
        <taxon>Pentapetalae</taxon>
        <taxon>rosids</taxon>
        <taxon>fabids</taxon>
        <taxon>Malpighiales</taxon>
        <taxon>Euphorbiaceae</taxon>
        <taxon>Crotonoideae</taxon>
        <taxon>Jatropheae</taxon>
        <taxon>Jatropha</taxon>
    </lineage>
</organism>
<keyword evidence="2" id="KW-1185">Reference proteome</keyword>
<evidence type="ECO:0000313" key="1">
    <source>
        <dbReference type="EMBL" id="KDP46460.1"/>
    </source>
</evidence>
<reference evidence="1 2" key="1">
    <citation type="journal article" date="2014" name="PLoS ONE">
        <title>Global Analysis of Gene Expression Profiles in Physic Nut (Jatropha curcas L.) Seedlings Exposed to Salt Stress.</title>
        <authorList>
            <person name="Zhang L."/>
            <person name="Zhang C."/>
            <person name="Wu P."/>
            <person name="Chen Y."/>
            <person name="Li M."/>
            <person name="Jiang H."/>
            <person name="Wu G."/>
        </authorList>
    </citation>
    <scope>NUCLEOTIDE SEQUENCE [LARGE SCALE GENOMIC DNA]</scope>
    <source>
        <strain evidence="2">cv. GZQX0401</strain>
        <tissue evidence="1">Young leaves</tissue>
    </source>
</reference>
<name>A0A067LNL5_JATCU</name>
<dbReference type="Proteomes" id="UP000027138">
    <property type="component" value="Unassembled WGS sequence"/>
</dbReference>
<proteinExistence type="predicted"/>